<organism evidence="2 3">
    <name type="scientific">Caerostris darwini</name>
    <dbReference type="NCBI Taxonomy" id="1538125"/>
    <lineage>
        <taxon>Eukaryota</taxon>
        <taxon>Metazoa</taxon>
        <taxon>Ecdysozoa</taxon>
        <taxon>Arthropoda</taxon>
        <taxon>Chelicerata</taxon>
        <taxon>Arachnida</taxon>
        <taxon>Araneae</taxon>
        <taxon>Araneomorphae</taxon>
        <taxon>Entelegynae</taxon>
        <taxon>Araneoidea</taxon>
        <taxon>Araneidae</taxon>
        <taxon>Caerostris</taxon>
    </lineage>
</organism>
<reference evidence="2 3" key="1">
    <citation type="submission" date="2021-06" db="EMBL/GenBank/DDBJ databases">
        <title>Caerostris darwini draft genome.</title>
        <authorList>
            <person name="Kono N."/>
            <person name="Arakawa K."/>
        </authorList>
    </citation>
    <scope>NUCLEOTIDE SEQUENCE [LARGE SCALE GENOMIC DNA]</scope>
</reference>
<sequence length="169" mass="20074">MFIARIRKHVKRLMDAGHPFEDMYPAFQSIRTLPPDFQEFRVNEPLASYDYDDDSNFSNRPEKTTISDDLDKSAPDTSSSILKPCSSIPFYRDVVLRKNEGRYDIYYRVKGQKVRLRSYNDAEKYCKDNNIKYETNFFDFNSTVEHLANRPEASHIEILVPRHFRDRFI</sequence>
<dbReference type="AlphaFoldDB" id="A0AAV4RBF4"/>
<dbReference type="GO" id="GO:0003677">
    <property type="term" value="F:DNA binding"/>
    <property type="evidence" value="ECO:0007669"/>
    <property type="project" value="InterPro"/>
</dbReference>
<proteinExistence type="predicted"/>
<gene>
    <name evidence="2" type="ORF">CDAR_1931</name>
</gene>
<evidence type="ECO:0000256" key="1">
    <source>
        <dbReference type="SAM" id="MobiDB-lite"/>
    </source>
</evidence>
<accession>A0AAV4RBF4</accession>
<evidence type="ECO:0000313" key="2">
    <source>
        <dbReference type="EMBL" id="GIY17442.1"/>
    </source>
</evidence>
<dbReference type="EMBL" id="BPLQ01005803">
    <property type="protein sequence ID" value="GIY17442.1"/>
    <property type="molecule type" value="Genomic_DNA"/>
</dbReference>
<evidence type="ECO:0000313" key="3">
    <source>
        <dbReference type="Proteomes" id="UP001054837"/>
    </source>
</evidence>
<keyword evidence="3" id="KW-1185">Reference proteome</keyword>
<name>A0AAV4RBF4_9ARAC</name>
<dbReference type="SUPFAM" id="SSF54171">
    <property type="entry name" value="DNA-binding domain"/>
    <property type="match status" value="1"/>
</dbReference>
<feature type="compositionally biased region" description="Basic and acidic residues" evidence="1">
    <location>
        <begin position="60"/>
        <end position="74"/>
    </location>
</feature>
<protein>
    <submittedName>
        <fullName evidence="2">Uncharacterized protein</fullName>
    </submittedName>
</protein>
<comment type="caution">
    <text evidence="2">The sequence shown here is derived from an EMBL/GenBank/DDBJ whole genome shotgun (WGS) entry which is preliminary data.</text>
</comment>
<dbReference type="InterPro" id="IPR016177">
    <property type="entry name" value="DNA-bd_dom_sf"/>
</dbReference>
<feature type="region of interest" description="Disordered" evidence="1">
    <location>
        <begin position="52"/>
        <end position="78"/>
    </location>
</feature>
<dbReference type="Proteomes" id="UP001054837">
    <property type="component" value="Unassembled WGS sequence"/>
</dbReference>
<dbReference type="Gene3D" id="3.30.890.10">
    <property type="entry name" value="Methyl-cpg-binding Protein 2, Chain A"/>
    <property type="match status" value="1"/>
</dbReference>